<gene>
    <name evidence="2" type="ORF">acsn021_01830</name>
</gene>
<evidence type="ECO:0000313" key="2">
    <source>
        <dbReference type="EMBL" id="BCJ92614.1"/>
    </source>
</evidence>
<reference evidence="2 3" key="1">
    <citation type="journal article" date="2016" name="Int. J. Syst. Evol. Microbiol.">
        <title>Descriptions of Anaerotaenia torta gen. nov., sp. nov. and Anaerocolumna cellulosilytica gen. nov., sp. nov. isolated from a methanogenic reactor of cattle waste.</title>
        <authorList>
            <person name="Uek A."/>
            <person name="Ohtaki Y."/>
            <person name="Kaku N."/>
            <person name="Ueki K."/>
        </authorList>
    </citation>
    <scope>NUCLEOTIDE SEQUENCE [LARGE SCALE GENOMIC DNA]</scope>
    <source>
        <strain evidence="2 3">SN021</strain>
    </source>
</reference>
<sequence>MREVKILLSLVNFIDIIECRITKRVNEHGSAVITGRIKEKAESTLLNHTEEVRYASLALQDEEGENEVIFSGIVESIKIRTEAGVKTATVTLTGATRLLDITERTRSFQNGSMTYGGVLKQVTGAYSGLQYIMGGSGQSSINDFLVQYKETDWEFIKRISSHSGGVVMPHYKSGGIKFYVDAFQSGKNKKIEPITYSVENELDEYFQKKKNGVELKHKEDACYYTFESREVYDLGEGLTFQNKKLYVHEVRSELKGSELIHSYRLKTEGGFQNQKQFNTKIIGASLDGKILAVSGDKVKVSLGIDKSKGSQTARWFSFSTVYSSPDGSGWYCMPEEGDSVRLYFPSEKEKHAYVVSSIHVGSDSEAIGGAEAGTSESAGAGAGISASAGTSQKEAPRSNPDNKSIQNKYNKKVELTPTTILITNQDGMTIKLDDEEGISIISKKDILIQSEENLEIVSMQESMTMEAVEALELIQGDTKITLKEDIVVEGAMLKVQ</sequence>
<dbReference type="KEGG" id="acel:acsn021_01830"/>
<dbReference type="Pfam" id="PF05954">
    <property type="entry name" value="Phage_GPD"/>
    <property type="match status" value="1"/>
</dbReference>
<dbReference type="RefSeq" id="WP_184095672.1">
    <property type="nucleotide sequence ID" value="NZ_AP023367.1"/>
</dbReference>
<dbReference type="EMBL" id="AP023367">
    <property type="protein sequence ID" value="BCJ92614.1"/>
    <property type="molecule type" value="Genomic_DNA"/>
</dbReference>
<proteinExistence type="predicted"/>
<dbReference type="Gene3D" id="3.55.50.10">
    <property type="entry name" value="Baseplate protein-like domains"/>
    <property type="match status" value="1"/>
</dbReference>
<evidence type="ECO:0000313" key="3">
    <source>
        <dbReference type="Proteomes" id="UP000515561"/>
    </source>
</evidence>
<feature type="region of interest" description="Disordered" evidence="1">
    <location>
        <begin position="366"/>
        <end position="409"/>
    </location>
</feature>
<name>A0A6S6QPX1_9FIRM</name>
<organism evidence="2 3">
    <name type="scientific">Anaerocolumna cellulosilytica</name>
    <dbReference type="NCBI Taxonomy" id="433286"/>
    <lineage>
        <taxon>Bacteria</taxon>
        <taxon>Bacillati</taxon>
        <taxon>Bacillota</taxon>
        <taxon>Clostridia</taxon>
        <taxon>Lachnospirales</taxon>
        <taxon>Lachnospiraceae</taxon>
        <taxon>Anaerocolumna</taxon>
    </lineage>
</organism>
<dbReference type="Proteomes" id="UP000515561">
    <property type="component" value="Chromosome"/>
</dbReference>
<accession>A0A6S6QPX1</accession>
<dbReference type="SUPFAM" id="SSF69279">
    <property type="entry name" value="Phage tail proteins"/>
    <property type="match status" value="1"/>
</dbReference>
<dbReference type="InterPro" id="IPR006531">
    <property type="entry name" value="Gp5/Vgr_OB"/>
</dbReference>
<protein>
    <submittedName>
        <fullName evidence="2">Uncharacterized protein</fullName>
    </submittedName>
</protein>
<feature type="compositionally biased region" description="Low complexity" evidence="1">
    <location>
        <begin position="366"/>
        <end position="391"/>
    </location>
</feature>
<feature type="compositionally biased region" description="Polar residues" evidence="1">
    <location>
        <begin position="399"/>
        <end position="408"/>
    </location>
</feature>
<keyword evidence="3" id="KW-1185">Reference proteome</keyword>
<evidence type="ECO:0000256" key="1">
    <source>
        <dbReference type="SAM" id="MobiDB-lite"/>
    </source>
</evidence>
<dbReference type="Pfam" id="PF04717">
    <property type="entry name" value="Phage_base_V"/>
    <property type="match status" value="1"/>
</dbReference>
<dbReference type="AlphaFoldDB" id="A0A6S6QPX1"/>